<dbReference type="Proteomes" id="UP000299084">
    <property type="component" value="Unassembled WGS sequence"/>
</dbReference>
<proteinExistence type="predicted"/>
<evidence type="ECO:0000313" key="1">
    <source>
        <dbReference type="EMBL" id="KAB1271404.1"/>
    </source>
</evidence>
<keyword evidence="2" id="KW-1185">Reference proteome</keyword>
<dbReference type="EMBL" id="JWIN03000011">
    <property type="protein sequence ID" value="KAB1271404.1"/>
    <property type="molecule type" value="Genomic_DNA"/>
</dbReference>
<dbReference type="AlphaFoldDB" id="A0A5N4DKG9"/>
<gene>
    <name evidence="1" type="ORF">Cadr_000008827</name>
</gene>
<organism evidence="1 2">
    <name type="scientific">Camelus dromedarius</name>
    <name type="common">Dromedary</name>
    <name type="synonym">Arabian camel</name>
    <dbReference type="NCBI Taxonomy" id="9838"/>
    <lineage>
        <taxon>Eukaryota</taxon>
        <taxon>Metazoa</taxon>
        <taxon>Chordata</taxon>
        <taxon>Craniata</taxon>
        <taxon>Vertebrata</taxon>
        <taxon>Euteleostomi</taxon>
        <taxon>Mammalia</taxon>
        <taxon>Eutheria</taxon>
        <taxon>Laurasiatheria</taxon>
        <taxon>Artiodactyla</taxon>
        <taxon>Tylopoda</taxon>
        <taxon>Camelidae</taxon>
        <taxon>Camelus</taxon>
    </lineage>
</organism>
<evidence type="ECO:0000313" key="2">
    <source>
        <dbReference type="Proteomes" id="UP000299084"/>
    </source>
</evidence>
<comment type="caution">
    <text evidence="1">The sequence shown here is derived from an EMBL/GenBank/DDBJ whole genome shotgun (WGS) entry which is preliminary data.</text>
</comment>
<dbReference type="PANTHER" id="PTHR44523:SF1">
    <property type="entry name" value="TETRATRICOPEPTIDE REPEAT PROTEIN 13"/>
    <property type="match status" value="1"/>
</dbReference>
<dbReference type="PANTHER" id="PTHR44523">
    <property type="entry name" value="TETRATRICOPEPTIDE REPEAT PROTEIN 13"/>
    <property type="match status" value="1"/>
</dbReference>
<name>A0A5N4DKG9_CAMDR</name>
<sequence length="67" mass="7489">MSAGTWQSQAKSIAEQKRFPFATDNDSTNEELAIAYVLVGSGLYDEAIRHFSTMLQVIFLLNYIISS</sequence>
<reference evidence="1 2" key="1">
    <citation type="journal article" date="2019" name="Mol. Ecol. Resour.">
        <title>Improving Illumina assemblies with Hi-C and long reads: an example with the North African dromedary.</title>
        <authorList>
            <person name="Elbers J.P."/>
            <person name="Rogers M.F."/>
            <person name="Perelman P.L."/>
            <person name="Proskuryakova A.A."/>
            <person name="Serdyukova N.A."/>
            <person name="Johnson W.E."/>
            <person name="Horin P."/>
            <person name="Corander J."/>
            <person name="Murphy D."/>
            <person name="Burger P.A."/>
        </authorList>
    </citation>
    <scope>NUCLEOTIDE SEQUENCE [LARGE SCALE GENOMIC DNA]</scope>
    <source>
        <strain evidence="1">Drom800</strain>
        <tissue evidence="1">Blood</tissue>
    </source>
</reference>
<accession>A0A5N4DKG9</accession>
<protein>
    <submittedName>
        <fullName evidence="1">Tetratricopeptide repeat protein 13</fullName>
    </submittedName>
</protein>